<dbReference type="EMBL" id="OU466858">
    <property type="protein sequence ID" value="CAH2047028.1"/>
    <property type="molecule type" value="Genomic_DNA"/>
</dbReference>
<keyword evidence="2" id="KW-1185">Reference proteome</keyword>
<evidence type="ECO:0000313" key="2">
    <source>
        <dbReference type="Proteomes" id="UP000836841"/>
    </source>
</evidence>
<proteinExistence type="predicted"/>
<accession>A0AAU9RUB4</accession>
<organism evidence="1 2">
    <name type="scientific">Thlaspi arvense</name>
    <name type="common">Field penny-cress</name>
    <dbReference type="NCBI Taxonomy" id="13288"/>
    <lineage>
        <taxon>Eukaryota</taxon>
        <taxon>Viridiplantae</taxon>
        <taxon>Streptophyta</taxon>
        <taxon>Embryophyta</taxon>
        <taxon>Tracheophyta</taxon>
        <taxon>Spermatophyta</taxon>
        <taxon>Magnoliopsida</taxon>
        <taxon>eudicotyledons</taxon>
        <taxon>Gunneridae</taxon>
        <taxon>Pentapetalae</taxon>
        <taxon>rosids</taxon>
        <taxon>malvids</taxon>
        <taxon>Brassicales</taxon>
        <taxon>Brassicaceae</taxon>
        <taxon>Thlaspideae</taxon>
        <taxon>Thlaspi</taxon>
    </lineage>
</organism>
<sequence>MGSPTIQKPFVSTNHTTMVEAPEGEQEIDYQKFRLRTFNDFSAIADMEPISLLRLISGDNLHFVTANATAPEVLGNRSKDRVFLHLLMRE</sequence>
<dbReference type="Proteomes" id="UP000836841">
    <property type="component" value="Chromosome 2"/>
</dbReference>
<gene>
    <name evidence="1" type="ORF">TAV2_LOCUS5885</name>
</gene>
<name>A0AAU9RUB4_THLAR</name>
<dbReference type="AlphaFoldDB" id="A0AAU9RUB4"/>
<evidence type="ECO:0000313" key="1">
    <source>
        <dbReference type="EMBL" id="CAH2047028.1"/>
    </source>
</evidence>
<reference evidence="1 2" key="1">
    <citation type="submission" date="2022-03" db="EMBL/GenBank/DDBJ databases">
        <authorList>
            <person name="Nunn A."/>
            <person name="Chopra R."/>
            <person name="Nunn A."/>
            <person name="Contreras Garrido A."/>
        </authorList>
    </citation>
    <scope>NUCLEOTIDE SEQUENCE [LARGE SCALE GENOMIC DNA]</scope>
</reference>
<protein>
    <submittedName>
        <fullName evidence="1">Uncharacterized protein</fullName>
    </submittedName>
</protein>